<evidence type="ECO:0000313" key="1">
    <source>
        <dbReference type="EMBL" id="AFP65508.1"/>
    </source>
</evidence>
<name>J7G897_9CRYP</name>
<dbReference type="SUPFAM" id="SSF52833">
    <property type="entry name" value="Thioredoxin-like"/>
    <property type="match status" value="1"/>
</dbReference>
<evidence type="ECO:0008006" key="3">
    <source>
        <dbReference type="Google" id="ProtNLM"/>
    </source>
</evidence>
<proteinExistence type="predicted"/>
<evidence type="ECO:0000313" key="2">
    <source>
        <dbReference type="Proteomes" id="UP000243348"/>
    </source>
</evidence>
<geneLocation type="nucleomorph" evidence="1"/>
<dbReference type="InterPro" id="IPR036249">
    <property type="entry name" value="Thioredoxin-like_sf"/>
</dbReference>
<organism evidence="1 2">
    <name type="scientific">Chroomonas mesostigmatica CCMP1168</name>
    <dbReference type="NCBI Taxonomy" id="1195612"/>
    <lineage>
        <taxon>Eukaryota</taxon>
        <taxon>Cryptophyceae</taxon>
        <taxon>Pyrenomonadales</taxon>
        <taxon>Chroomonadaceae</taxon>
        <taxon>Chroomonas</taxon>
    </lineage>
</organism>
<sequence length="157" mass="18593">MRRPEKESHLLEFYGVECDHCVDMEPLADQVEKEIKFPIRRCEVWYSNENSELLQKIDRGSACGGVPFFYNKKTRSWICGATTLPNLKAWATGKPHERFLPPPKEEFDVMSEIIDFYNKLRKEEIDYVKEILEFLKKLQDEGIKRMNLRTETQSTEK</sequence>
<keyword evidence="1" id="KW-0542">Nucleomorph</keyword>
<accession>J7G897</accession>
<reference evidence="1 2" key="1">
    <citation type="journal article" date="2012" name="Genome Biol. Evol.">
        <title>Nucleomorph genome sequence of the cryptophyte alga Chroomonas mesostigmatica CCMP1168 reveals lineage-specific gene loss and genome complexity.</title>
        <authorList>
            <person name="Moore C.E."/>
            <person name="Curtis B."/>
            <person name="Mills T."/>
            <person name="Tanifuji G."/>
            <person name="Archibald J.M."/>
        </authorList>
    </citation>
    <scope>NUCLEOTIDE SEQUENCE [LARGE SCALE GENOMIC DNA]</scope>
    <source>
        <strain evidence="1 2">CCMP1168</strain>
    </source>
</reference>
<dbReference type="AlphaFoldDB" id="J7G897"/>
<dbReference type="Proteomes" id="UP000243348">
    <property type="component" value="Nucleomorph 2"/>
</dbReference>
<protein>
    <recommendedName>
        <fullName evidence="3">Thioredoxin domain-containing protein</fullName>
    </recommendedName>
</protein>
<gene>
    <name evidence="1" type="ORF">CMESO_341</name>
</gene>
<dbReference type="EMBL" id="CP003681">
    <property type="protein sequence ID" value="AFP65508.1"/>
    <property type="molecule type" value="Genomic_DNA"/>
</dbReference>